<dbReference type="Gene3D" id="3.40.50.150">
    <property type="entry name" value="Vaccinia Virus protein VP39"/>
    <property type="match status" value="1"/>
</dbReference>
<feature type="binding site" evidence="6">
    <location>
        <position position="57"/>
    </location>
    <ligand>
        <name>S-adenosyl-L-methionine</name>
        <dbReference type="ChEBI" id="CHEBI:59789"/>
    </ligand>
</feature>
<dbReference type="HAMAP" id="MF_01813">
    <property type="entry name" value="MenG_UbiE_methyltr"/>
    <property type="match status" value="1"/>
</dbReference>
<comment type="caution">
    <text evidence="7">The sequence shown here is derived from an EMBL/GenBank/DDBJ whole genome shotgun (WGS) entry which is preliminary data.</text>
</comment>
<dbReference type="PROSITE" id="PS01184">
    <property type="entry name" value="UBIE_2"/>
    <property type="match status" value="1"/>
</dbReference>
<dbReference type="AlphaFoldDB" id="A0A2A5WU31"/>
<evidence type="ECO:0000256" key="4">
    <source>
        <dbReference type="ARBA" id="ARBA00022688"/>
    </source>
</evidence>
<keyword evidence="5 6" id="KW-0949">S-adenosyl-L-methionine</keyword>
<comment type="function">
    <text evidence="6">Methyltransferase required for the conversion of demethylmenaquinol (DMKH2) to menaquinol (MKH2) and the conversion of 2-polyprenyl-6-methoxy-1,4-benzoquinol (DDMQH2) to 2-polyprenyl-3-methyl-6-methoxy-1,4-benzoquinol (DMQH2).</text>
</comment>
<evidence type="ECO:0000256" key="3">
    <source>
        <dbReference type="ARBA" id="ARBA00022679"/>
    </source>
</evidence>
<keyword evidence="4 6" id="KW-0831">Ubiquinone biosynthesis</keyword>
<dbReference type="PANTHER" id="PTHR43591">
    <property type="entry name" value="METHYLTRANSFERASE"/>
    <property type="match status" value="1"/>
</dbReference>
<protein>
    <recommendedName>
        <fullName evidence="6">Ubiquinone/menaquinone biosynthesis C-methyltransferase UbiE</fullName>
        <ecNumber evidence="6">2.1.1.163</ecNumber>
        <ecNumber evidence="6">2.1.1.201</ecNumber>
    </recommendedName>
    <alternativeName>
        <fullName evidence="6">2-methoxy-6-polyprenyl-1,4-benzoquinol methylase</fullName>
    </alternativeName>
    <alternativeName>
        <fullName evidence="6">Demethylmenaquinone methyltransferase</fullName>
    </alternativeName>
</protein>
<dbReference type="GO" id="GO:0009234">
    <property type="term" value="P:menaquinone biosynthetic process"/>
    <property type="evidence" value="ECO:0007669"/>
    <property type="project" value="UniProtKB-UniRule"/>
</dbReference>
<evidence type="ECO:0000256" key="1">
    <source>
        <dbReference type="ARBA" id="ARBA00022428"/>
    </source>
</evidence>
<dbReference type="EMBL" id="NTKD01000020">
    <property type="protein sequence ID" value="PDH39737.1"/>
    <property type="molecule type" value="Genomic_DNA"/>
</dbReference>
<evidence type="ECO:0000256" key="2">
    <source>
        <dbReference type="ARBA" id="ARBA00022603"/>
    </source>
</evidence>
<comment type="pathway">
    <text evidence="6">Quinol/quinone metabolism; menaquinone biosynthesis; menaquinol from 1,4-dihydroxy-2-naphthoate: step 2/2.</text>
</comment>
<comment type="catalytic activity">
    <reaction evidence="6">
        <text>a 2-demethylmenaquinol + S-adenosyl-L-methionine = a menaquinol + S-adenosyl-L-homocysteine + H(+)</text>
        <dbReference type="Rhea" id="RHEA:42640"/>
        <dbReference type="Rhea" id="RHEA-COMP:9539"/>
        <dbReference type="Rhea" id="RHEA-COMP:9563"/>
        <dbReference type="ChEBI" id="CHEBI:15378"/>
        <dbReference type="ChEBI" id="CHEBI:18151"/>
        <dbReference type="ChEBI" id="CHEBI:55437"/>
        <dbReference type="ChEBI" id="CHEBI:57856"/>
        <dbReference type="ChEBI" id="CHEBI:59789"/>
        <dbReference type="EC" id="2.1.1.163"/>
    </reaction>
</comment>
<dbReference type="CDD" id="cd02440">
    <property type="entry name" value="AdoMet_MTases"/>
    <property type="match status" value="1"/>
</dbReference>
<dbReference type="GO" id="GO:0008425">
    <property type="term" value="F:2-methoxy-6-polyprenyl-1,4-benzoquinol methyltransferase activity"/>
    <property type="evidence" value="ECO:0007669"/>
    <property type="project" value="UniProtKB-UniRule"/>
</dbReference>
<keyword evidence="1 6" id="KW-0474">Menaquinone biosynthesis</keyword>
<evidence type="ECO:0000313" key="8">
    <source>
        <dbReference type="Proteomes" id="UP000219327"/>
    </source>
</evidence>
<accession>A0A2A5WU31</accession>
<keyword evidence="2 6" id="KW-0489">Methyltransferase</keyword>
<evidence type="ECO:0000256" key="6">
    <source>
        <dbReference type="HAMAP-Rule" id="MF_01813"/>
    </source>
</evidence>
<dbReference type="GO" id="GO:0043770">
    <property type="term" value="F:demethylmenaquinone methyltransferase activity"/>
    <property type="evidence" value="ECO:0007669"/>
    <property type="project" value="UniProtKB-UniRule"/>
</dbReference>
<feature type="binding site" evidence="6">
    <location>
        <position position="36"/>
    </location>
    <ligand>
        <name>S-adenosyl-L-methionine</name>
        <dbReference type="ChEBI" id="CHEBI:59789"/>
    </ligand>
</feature>
<keyword evidence="3 6" id="KW-0808">Transferase</keyword>
<gene>
    <name evidence="6 7" type="primary">ubiE</name>
    <name evidence="7" type="ORF">CNE99_04975</name>
</gene>
<dbReference type="PROSITE" id="PS51608">
    <property type="entry name" value="SAM_MT_UBIE"/>
    <property type="match status" value="1"/>
</dbReference>
<dbReference type="EC" id="2.1.1.163" evidence="6"/>
<dbReference type="InterPro" id="IPR023576">
    <property type="entry name" value="UbiE/COQ5_MeTrFase_CS"/>
</dbReference>
<dbReference type="Pfam" id="PF01209">
    <property type="entry name" value="Ubie_methyltran"/>
    <property type="match status" value="1"/>
</dbReference>
<dbReference type="EC" id="2.1.1.201" evidence="6"/>
<proteinExistence type="inferred from homology"/>
<feature type="binding site" evidence="6">
    <location>
        <begin position="84"/>
        <end position="85"/>
    </location>
    <ligand>
        <name>S-adenosyl-L-methionine</name>
        <dbReference type="ChEBI" id="CHEBI:59789"/>
    </ligand>
</feature>
<dbReference type="SUPFAM" id="SSF53335">
    <property type="entry name" value="S-adenosyl-L-methionine-dependent methyltransferases"/>
    <property type="match status" value="1"/>
</dbReference>
<comment type="catalytic activity">
    <reaction evidence="6">
        <text>a 2-methoxy-6-(all-trans-polyprenyl)benzene-1,4-diol + S-adenosyl-L-methionine = a 5-methoxy-2-methyl-3-(all-trans-polyprenyl)benzene-1,4-diol + S-adenosyl-L-homocysteine + H(+)</text>
        <dbReference type="Rhea" id="RHEA:28286"/>
        <dbReference type="Rhea" id="RHEA-COMP:10858"/>
        <dbReference type="Rhea" id="RHEA-COMP:10859"/>
        <dbReference type="ChEBI" id="CHEBI:15378"/>
        <dbReference type="ChEBI" id="CHEBI:57856"/>
        <dbReference type="ChEBI" id="CHEBI:59789"/>
        <dbReference type="ChEBI" id="CHEBI:84166"/>
        <dbReference type="ChEBI" id="CHEBI:84167"/>
        <dbReference type="EC" id="2.1.1.201"/>
    </reaction>
</comment>
<organism evidence="7 8">
    <name type="scientific">OM182 bacterium MED-G24</name>
    <dbReference type="NCBI Taxonomy" id="1986255"/>
    <lineage>
        <taxon>Bacteria</taxon>
        <taxon>Pseudomonadati</taxon>
        <taxon>Pseudomonadota</taxon>
        <taxon>Gammaproteobacteria</taxon>
        <taxon>OMG group</taxon>
        <taxon>OM182 clade</taxon>
    </lineage>
</organism>
<dbReference type="InterPro" id="IPR029063">
    <property type="entry name" value="SAM-dependent_MTases_sf"/>
</dbReference>
<dbReference type="UniPathway" id="UPA00232"/>
<dbReference type="InterPro" id="IPR004033">
    <property type="entry name" value="UbiE/COQ5_MeTrFase"/>
</dbReference>
<dbReference type="PANTHER" id="PTHR43591:SF24">
    <property type="entry name" value="2-METHOXY-6-POLYPRENYL-1,4-BENZOQUINOL METHYLASE, MITOCHONDRIAL"/>
    <property type="match status" value="1"/>
</dbReference>
<dbReference type="UniPathway" id="UPA00079">
    <property type="reaction ID" value="UER00169"/>
</dbReference>
<reference evidence="7 8" key="1">
    <citation type="submission" date="2017-08" db="EMBL/GenBank/DDBJ databases">
        <title>Fine stratification of microbial communities through a metagenomic profile of the photic zone.</title>
        <authorList>
            <person name="Haro-Moreno J.M."/>
            <person name="Lopez-Perez M."/>
            <person name="De La Torre J."/>
            <person name="Picazo A."/>
            <person name="Camacho A."/>
            <person name="Rodriguez-Valera F."/>
        </authorList>
    </citation>
    <scope>NUCLEOTIDE SEQUENCE [LARGE SCALE GENOMIC DNA]</scope>
    <source>
        <strain evidence="7">MED-G24</strain>
    </source>
</reference>
<name>A0A2A5WU31_9GAMM</name>
<evidence type="ECO:0000313" key="7">
    <source>
        <dbReference type="EMBL" id="PDH39737.1"/>
    </source>
</evidence>
<dbReference type="Proteomes" id="UP000219327">
    <property type="component" value="Unassembled WGS sequence"/>
</dbReference>
<dbReference type="GO" id="GO:0009060">
    <property type="term" value="P:aerobic respiration"/>
    <property type="evidence" value="ECO:0007669"/>
    <property type="project" value="UniProtKB-UniRule"/>
</dbReference>
<comment type="similarity">
    <text evidence="6">Belongs to the class I-like SAM-binding methyltransferase superfamily. MenG/UbiE family.</text>
</comment>
<comment type="caution">
    <text evidence="6">Lacks conserved residue(s) required for the propagation of feature annotation.</text>
</comment>
<evidence type="ECO:0000256" key="5">
    <source>
        <dbReference type="ARBA" id="ARBA00022691"/>
    </source>
</evidence>
<dbReference type="GO" id="GO:0032259">
    <property type="term" value="P:methylation"/>
    <property type="evidence" value="ECO:0007669"/>
    <property type="project" value="UniProtKB-KW"/>
</dbReference>
<dbReference type="NCBIfam" id="TIGR01934">
    <property type="entry name" value="MenG_MenH_UbiE"/>
    <property type="match status" value="1"/>
</dbReference>
<comment type="pathway">
    <text evidence="6">Cofactor biosynthesis; ubiquinone biosynthesis.</text>
</comment>
<sequence>MNDVMSLGSHRILKDIAVEATRARPGHRVLDLAGGTGDLAARLAPKVAPDGDIILSDINDAMLAQGRDRMLDQGLTDIQYALSDAESLGFADATFDIVTMGFGLRNVTNKEHALREILRVLKPGGRLVVLEFSKPENDLLASAYKQYRRLWPHMGKLLANDADSYQYLDESIDMHPDAQTLLATIEQAGFERARARPLLGGVVAIHSGIRPYTQSSNTA</sequence>